<dbReference type="AlphaFoldDB" id="S9TGT1"/>
<feature type="compositionally biased region" description="Low complexity" evidence="1">
    <location>
        <begin position="485"/>
        <end position="497"/>
    </location>
</feature>
<evidence type="ECO:0000313" key="3">
    <source>
        <dbReference type="EMBL" id="EPY15543.1"/>
    </source>
</evidence>
<evidence type="ECO:0000256" key="1">
    <source>
        <dbReference type="SAM" id="MobiDB-lite"/>
    </source>
</evidence>
<keyword evidence="2" id="KW-0472">Membrane</keyword>
<name>S9TGT1_9TRYP</name>
<keyword evidence="4" id="KW-1185">Reference proteome</keyword>
<accession>S9TGT1</accession>
<sequence>MDPLEASVYQLLDFHPQTITNVFNTDVLVQELTAAVAAPRPSLPTDGPPPPPAAASAGEGAAAAPAAAAGPAPLPPALLMAERAEGFVTELTKVLGHQLKRVNTLWGVLETLASVTARMEAQSARGESVYVHHSVLRAYNLTNSTDRAAARGRPGGAGRANLREENQKLIHRCLFAAQLVKVVNAMFDAPAAKGNTHLKARALLRLALNQNCLLVLLELLAVWCADLILPYYHHEPPAAADGRRRAYCRNLLFQYNSSAWGQLAATLAAVGGTPLSAIEYEQPRVATVLTFRLQTVVPTLDEDLRDIRRGDVGALLARLRHGGAAHRFAPYLAAATVPARRGAALLPCFYHQLVEYVAGARAAAPSALGCLLLRAVRAIAEVPALAGQAVVVEALPVRLKSERRRLEQQQQQAVVKGAVAQQAAPAAVVTGKVVAASPVAAPRGSVPGQLVPRRVRRRKRREADVGTPTRRRHPRDAAAAGGGDPLSLSPAPRRPSAAGAAAEAAAAVPTETLFMELEVLLRRYSESVASRSRSRPLPHRQQHSSSSDRAPFFFVAFLFSICVLSYSFLSLRRQGDGASYVVQLIAGRKNNWEGKRKKADVSTTVRSVVNVLVPLL</sequence>
<feature type="compositionally biased region" description="Low complexity" evidence="1">
    <location>
        <begin position="54"/>
        <end position="68"/>
    </location>
</feature>
<dbReference type="OrthoDB" id="10685982at2759"/>
<dbReference type="PANTHER" id="PTHR48125:SF12">
    <property type="entry name" value="AT HOOK TRANSCRIPTION FACTOR FAMILY-RELATED"/>
    <property type="match status" value="1"/>
</dbReference>
<dbReference type="PANTHER" id="PTHR48125">
    <property type="entry name" value="LP07818P1"/>
    <property type="match status" value="1"/>
</dbReference>
<proteinExistence type="predicted"/>
<comment type="caution">
    <text evidence="3">The sequence shown here is derived from an EMBL/GenBank/DDBJ whole genome shotgun (WGS) entry which is preliminary data.</text>
</comment>
<evidence type="ECO:0000256" key="2">
    <source>
        <dbReference type="SAM" id="Phobius"/>
    </source>
</evidence>
<dbReference type="Proteomes" id="UP000015354">
    <property type="component" value="Unassembled WGS sequence"/>
</dbReference>
<feature type="region of interest" description="Disordered" evidence="1">
    <location>
        <begin position="39"/>
        <end position="68"/>
    </location>
</feature>
<dbReference type="EMBL" id="ATMH01011977">
    <property type="protein sequence ID" value="EPY15543.1"/>
    <property type="molecule type" value="Genomic_DNA"/>
</dbReference>
<feature type="region of interest" description="Disordered" evidence="1">
    <location>
        <begin position="445"/>
        <end position="497"/>
    </location>
</feature>
<feature type="transmembrane region" description="Helical" evidence="2">
    <location>
        <begin position="550"/>
        <end position="569"/>
    </location>
</feature>
<keyword evidence="2" id="KW-1133">Transmembrane helix</keyword>
<keyword evidence="2" id="KW-0812">Transmembrane</keyword>
<evidence type="ECO:0000313" key="4">
    <source>
        <dbReference type="Proteomes" id="UP000015354"/>
    </source>
</evidence>
<reference evidence="3 4" key="1">
    <citation type="journal article" date="2013" name="PLoS ONE">
        <title>Predicting the Proteins of Angomonas deanei, Strigomonas culicis and Their Respective Endosymbionts Reveals New Aspects of the Trypanosomatidae Family.</title>
        <authorList>
            <person name="Motta M.C."/>
            <person name="Martins A.C."/>
            <person name="de Souza S.S."/>
            <person name="Catta-Preta C.M."/>
            <person name="Silva R."/>
            <person name="Klein C.C."/>
            <person name="de Almeida L.G."/>
            <person name="de Lima Cunha O."/>
            <person name="Ciapina L.P."/>
            <person name="Brocchi M."/>
            <person name="Colabardini A.C."/>
            <person name="de Araujo Lima B."/>
            <person name="Machado C.R."/>
            <person name="de Almeida Soares C.M."/>
            <person name="Probst C.M."/>
            <person name="de Menezes C.B."/>
            <person name="Thompson C.E."/>
            <person name="Bartholomeu D.C."/>
            <person name="Gradia D.F."/>
            <person name="Pavoni D.P."/>
            <person name="Grisard E.C."/>
            <person name="Fantinatti-Garboggini F."/>
            <person name="Marchini F.K."/>
            <person name="Rodrigues-Luiz G.F."/>
            <person name="Wagner G."/>
            <person name="Goldman G.H."/>
            <person name="Fietto J.L."/>
            <person name="Elias M.C."/>
            <person name="Goldman M.H."/>
            <person name="Sagot M.F."/>
            <person name="Pereira M."/>
            <person name="Stoco P.H."/>
            <person name="de Mendonca-Neto R.P."/>
            <person name="Teixeira S.M."/>
            <person name="Maciel T.E."/>
            <person name="de Oliveira Mendes T.A."/>
            <person name="Urmenyi T.P."/>
            <person name="de Souza W."/>
            <person name="Schenkman S."/>
            <person name="de Vasconcelos A.T."/>
        </authorList>
    </citation>
    <scope>NUCLEOTIDE SEQUENCE [LARGE SCALE GENOMIC DNA]</scope>
</reference>
<protein>
    <submittedName>
        <fullName evidence="3">Uncharacterized protein</fullName>
    </submittedName>
</protein>
<gene>
    <name evidence="3" type="ORF">STCU_11940</name>
</gene>
<organism evidence="3 4">
    <name type="scientific">Strigomonas culicis</name>
    <dbReference type="NCBI Taxonomy" id="28005"/>
    <lineage>
        <taxon>Eukaryota</taxon>
        <taxon>Discoba</taxon>
        <taxon>Euglenozoa</taxon>
        <taxon>Kinetoplastea</taxon>
        <taxon>Metakinetoplastina</taxon>
        <taxon>Trypanosomatida</taxon>
        <taxon>Trypanosomatidae</taxon>
        <taxon>Strigomonadinae</taxon>
        <taxon>Strigomonas</taxon>
    </lineage>
</organism>